<evidence type="ECO:0000313" key="2">
    <source>
        <dbReference type="EMBL" id="CAF4684293.1"/>
    </source>
</evidence>
<proteinExistence type="predicted"/>
<dbReference type="EMBL" id="CAJOBC010155388">
    <property type="protein sequence ID" value="CAF4684293.1"/>
    <property type="molecule type" value="Genomic_DNA"/>
</dbReference>
<evidence type="ECO:0000313" key="3">
    <source>
        <dbReference type="Proteomes" id="UP000663829"/>
    </source>
</evidence>
<dbReference type="Proteomes" id="UP000681722">
    <property type="component" value="Unassembled WGS sequence"/>
</dbReference>
<keyword evidence="3" id="KW-1185">Reference proteome</keyword>
<protein>
    <submittedName>
        <fullName evidence="1">Uncharacterized protein</fullName>
    </submittedName>
</protein>
<dbReference type="OrthoDB" id="10013599at2759"/>
<comment type="caution">
    <text evidence="1">The sequence shown here is derived from an EMBL/GenBank/DDBJ whole genome shotgun (WGS) entry which is preliminary data.</text>
</comment>
<reference evidence="1" key="1">
    <citation type="submission" date="2021-02" db="EMBL/GenBank/DDBJ databases">
        <authorList>
            <person name="Nowell W R."/>
        </authorList>
    </citation>
    <scope>NUCLEOTIDE SEQUENCE</scope>
</reference>
<evidence type="ECO:0000313" key="1">
    <source>
        <dbReference type="EMBL" id="CAF1681498.1"/>
    </source>
</evidence>
<accession>A0A816H4S3</accession>
<sequence>MKKSLTVLNGFETKSIQTPQTSLNSTSVLRRRFSLFRIKRPQPQQQQQSSINDISNENSNVQALQQIIDQLRHVIHKTRSVQTTVLVLTRVPDNTTLD</sequence>
<gene>
    <name evidence="1" type="ORF">GPM918_LOCUS46607</name>
    <name evidence="2" type="ORF">SRO942_LOCUS51128</name>
</gene>
<dbReference type="EMBL" id="CAJNOQ010066842">
    <property type="protein sequence ID" value="CAF1681498.1"/>
    <property type="molecule type" value="Genomic_DNA"/>
</dbReference>
<dbReference type="AlphaFoldDB" id="A0A816H4S3"/>
<dbReference type="Proteomes" id="UP000663829">
    <property type="component" value="Unassembled WGS sequence"/>
</dbReference>
<organism evidence="1 3">
    <name type="scientific">Didymodactylos carnosus</name>
    <dbReference type="NCBI Taxonomy" id="1234261"/>
    <lineage>
        <taxon>Eukaryota</taxon>
        <taxon>Metazoa</taxon>
        <taxon>Spiralia</taxon>
        <taxon>Gnathifera</taxon>
        <taxon>Rotifera</taxon>
        <taxon>Eurotatoria</taxon>
        <taxon>Bdelloidea</taxon>
        <taxon>Philodinida</taxon>
        <taxon>Philodinidae</taxon>
        <taxon>Didymodactylos</taxon>
    </lineage>
</organism>
<name>A0A816H4S3_9BILA</name>